<name>A0A1X7I2F8_9FLAO</name>
<dbReference type="Pfam" id="PF07980">
    <property type="entry name" value="SusD_RagB"/>
    <property type="match status" value="1"/>
</dbReference>
<dbReference type="GO" id="GO:0009279">
    <property type="term" value="C:cell outer membrane"/>
    <property type="evidence" value="ECO:0007669"/>
    <property type="project" value="UniProtKB-SubCell"/>
</dbReference>
<protein>
    <submittedName>
        <fullName evidence="7">SusD family protein</fullName>
    </submittedName>
</protein>
<evidence type="ECO:0000256" key="2">
    <source>
        <dbReference type="ARBA" id="ARBA00006275"/>
    </source>
</evidence>
<gene>
    <name evidence="7" type="ORF">SAMN03080602_00361</name>
</gene>
<proteinExistence type="inferred from homology"/>
<evidence type="ECO:0000313" key="7">
    <source>
        <dbReference type="EMBL" id="SMG08535.1"/>
    </source>
</evidence>
<dbReference type="OrthoDB" id="5694214at2"/>
<comment type="subcellular location">
    <subcellularLocation>
        <location evidence="1">Cell outer membrane</location>
    </subcellularLocation>
</comment>
<evidence type="ECO:0000256" key="5">
    <source>
        <dbReference type="ARBA" id="ARBA00023237"/>
    </source>
</evidence>
<dbReference type="EMBL" id="FXAO01000001">
    <property type="protein sequence ID" value="SMG08535.1"/>
    <property type="molecule type" value="Genomic_DNA"/>
</dbReference>
<keyword evidence="8" id="KW-1185">Reference proteome</keyword>
<keyword evidence="3" id="KW-0732">Signal</keyword>
<dbReference type="SUPFAM" id="SSF48452">
    <property type="entry name" value="TPR-like"/>
    <property type="match status" value="1"/>
</dbReference>
<dbReference type="RefSeq" id="WP_085495607.1">
    <property type="nucleotide sequence ID" value="NZ_FXAO01000001.1"/>
</dbReference>
<dbReference type="Gene3D" id="1.25.40.390">
    <property type="match status" value="1"/>
</dbReference>
<evidence type="ECO:0000313" key="8">
    <source>
        <dbReference type="Proteomes" id="UP000193420"/>
    </source>
</evidence>
<accession>A0A1X7I2F8</accession>
<keyword evidence="5" id="KW-0998">Cell outer membrane</keyword>
<dbReference type="Proteomes" id="UP000193420">
    <property type="component" value="Unassembled WGS sequence"/>
</dbReference>
<evidence type="ECO:0000256" key="3">
    <source>
        <dbReference type="ARBA" id="ARBA00022729"/>
    </source>
</evidence>
<dbReference type="STRING" id="188872.SAMN03080602_00361"/>
<feature type="domain" description="RagB/SusD" evidence="6">
    <location>
        <begin position="17"/>
        <end position="107"/>
    </location>
</feature>
<dbReference type="AlphaFoldDB" id="A0A1X7I2F8"/>
<dbReference type="InterPro" id="IPR012944">
    <property type="entry name" value="SusD_RagB_dom"/>
</dbReference>
<reference evidence="8" key="1">
    <citation type="submission" date="2017-04" db="EMBL/GenBank/DDBJ databases">
        <authorList>
            <person name="Varghese N."/>
            <person name="Submissions S."/>
        </authorList>
    </citation>
    <scope>NUCLEOTIDE SEQUENCE [LARGE SCALE GENOMIC DNA]</scope>
    <source>
        <strain evidence="8">DSM 19835</strain>
    </source>
</reference>
<evidence type="ECO:0000256" key="1">
    <source>
        <dbReference type="ARBA" id="ARBA00004442"/>
    </source>
</evidence>
<organism evidence="7 8">
    <name type="scientific">Arenibacter troitsensis</name>
    <dbReference type="NCBI Taxonomy" id="188872"/>
    <lineage>
        <taxon>Bacteria</taxon>
        <taxon>Pseudomonadati</taxon>
        <taxon>Bacteroidota</taxon>
        <taxon>Flavobacteriia</taxon>
        <taxon>Flavobacteriales</taxon>
        <taxon>Flavobacteriaceae</taxon>
        <taxon>Arenibacter</taxon>
    </lineage>
</organism>
<sequence length="108" mass="12074">MFNSSILSIVLFCGMCAAEGMRRDDIVRWKAGQLLAQTPLGAKFNPDVYPNAVNEPFARTNSDGFVEPYQGTSRARQFDEGKNYLYPIPPSQIGLYPNGELKQNPGWE</sequence>
<keyword evidence="4" id="KW-0472">Membrane</keyword>
<evidence type="ECO:0000256" key="4">
    <source>
        <dbReference type="ARBA" id="ARBA00023136"/>
    </source>
</evidence>
<evidence type="ECO:0000259" key="6">
    <source>
        <dbReference type="Pfam" id="PF07980"/>
    </source>
</evidence>
<comment type="similarity">
    <text evidence="2">Belongs to the SusD family.</text>
</comment>
<dbReference type="InterPro" id="IPR011990">
    <property type="entry name" value="TPR-like_helical_dom_sf"/>
</dbReference>